<evidence type="ECO:0000313" key="3">
    <source>
        <dbReference type="Proteomes" id="UP001108025"/>
    </source>
</evidence>
<feature type="domain" description="Glycosyltransferase 2-like" evidence="1">
    <location>
        <begin position="7"/>
        <end position="170"/>
    </location>
</feature>
<name>A0A9Q3V4E5_9FLAO</name>
<reference evidence="2" key="1">
    <citation type="submission" date="2021-11" db="EMBL/GenBank/DDBJ databases">
        <title>Description of novel Chryseobacterium species.</title>
        <authorList>
            <person name="Saticioglu I.B."/>
            <person name="Ay H."/>
            <person name="Altun S."/>
            <person name="Duman M."/>
        </authorList>
    </citation>
    <scope>NUCLEOTIDE SEQUENCE</scope>
    <source>
        <strain evidence="2">C-17</strain>
    </source>
</reference>
<dbReference type="SUPFAM" id="SSF53448">
    <property type="entry name" value="Nucleotide-diphospho-sugar transferases"/>
    <property type="match status" value="1"/>
</dbReference>
<keyword evidence="3" id="KW-1185">Reference proteome</keyword>
<evidence type="ECO:0000259" key="1">
    <source>
        <dbReference type="Pfam" id="PF00535"/>
    </source>
</evidence>
<dbReference type="PANTHER" id="PTHR22916:SF3">
    <property type="entry name" value="UDP-GLCNAC:BETAGAL BETA-1,3-N-ACETYLGLUCOSAMINYLTRANSFERASE-LIKE PROTEIN 1"/>
    <property type="match status" value="1"/>
</dbReference>
<dbReference type="PANTHER" id="PTHR22916">
    <property type="entry name" value="GLYCOSYLTRANSFERASE"/>
    <property type="match status" value="1"/>
</dbReference>
<keyword evidence="2" id="KW-0808">Transferase</keyword>
<organism evidence="2 3">
    <name type="scientific">Chryseobacterium turcicum</name>
    <dbReference type="NCBI Taxonomy" id="2898076"/>
    <lineage>
        <taxon>Bacteria</taxon>
        <taxon>Pseudomonadati</taxon>
        <taxon>Bacteroidota</taxon>
        <taxon>Flavobacteriia</taxon>
        <taxon>Flavobacteriales</taxon>
        <taxon>Weeksellaceae</taxon>
        <taxon>Chryseobacterium group</taxon>
        <taxon>Chryseobacterium</taxon>
    </lineage>
</organism>
<evidence type="ECO:0000313" key="2">
    <source>
        <dbReference type="EMBL" id="MCD1116500.1"/>
    </source>
</evidence>
<dbReference type="AlphaFoldDB" id="A0A9Q3V4E5"/>
<proteinExistence type="predicted"/>
<sequence>MKRAPVSVCMASYNGAKYIEKQIESILDQLRLGDELIIVDDCSTDDTVNIIKKFNSDFIKLFKNEKNIGYVRNFEKALGLAKNQYICLADQDDVWIDGRLQKLEEKIKKENVFLVASNFDPSFQDSKNDKIFLKLKIENSTEYLGNIIRIFKGKSAYYGCTMMMNKELLKFILPFPKYIEAHDLWIAMNANLLRSIHHLYDDTLIYNVHQNNTSLKKRSFLKKIKARYYFCQALIDILKRINK</sequence>
<dbReference type="RefSeq" id="WP_230668127.1">
    <property type="nucleotide sequence ID" value="NZ_JAJNAY010000001.1"/>
</dbReference>
<dbReference type="Proteomes" id="UP001108025">
    <property type="component" value="Unassembled WGS sequence"/>
</dbReference>
<dbReference type="EC" id="2.4.-.-" evidence="2"/>
<dbReference type="Gene3D" id="3.90.550.10">
    <property type="entry name" value="Spore Coat Polysaccharide Biosynthesis Protein SpsA, Chain A"/>
    <property type="match status" value="1"/>
</dbReference>
<protein>
    <submittedName>
        <fullName evidence="2">Glycosyltransferase</fullName>
        <ecNumber evidence="2">2.4.-.-</ecNumber>
    </submittedName>
</protein>
<dbReference type="Pfam" id="PF00535">
    <property type="entry name" value="Glycos_transf_2"/>
    <property type="match status" value="1"/>
</dbReference>
<keyword evidence="2" id="KW-0328">Glycosyltransferase</keyword>
<dbReference type="EMBL" id="JAJNAY010000001">
    <property type="protein sequence ID" value="MCD1116500.1"/>
    <property type="molecule type" value="Genomic_DNA"/>
</dbReference>
<dbReference type="InterPro" id="IPR029044">
    <property type="entry name" value="Nucleotide-diphossugar_trans"/>
</dbReference>
<dbReference type="InterPro" id="IPR001173">
    <property type="entry name" value="Glyco_trans_2-like"/>
</dbReference>
<gene>
    <name evidence="2" type="ORF">LO744_06505</name>
</gene>
<comment type="caution">
    <text evidence="2">The sequence shown here is derived from an EMBL/GenBank/DDBJ whole genome shotgun (WGS) entry which is preliminary data.</text>
</comment>
<accession>A0A9Q3V4E5</accession>
<dbReference type="GO" id="GO:0016758">
    <property type="term" value="F:hexosyltransferase activity"/>
    <property type="evidence" value="ECO:0007669"/>
    <property type="project" value="UniProtKB-ARBA"/>
</dbReference>